<proteinExistence type="predicted"/>
<reference evidence="2" key="1">
    <citation type="submission" date="2024-05" db="EMBL/GenBank/DDBJ databases">
        <title>Planctomycetes of the genus Singulisphaera possess chitinolytic capabilities.</title>
        <authorList>
            <person name="Ivanova A."/>
        </authorList>
    </citation>
    <scope>NUCLEOTIDE SEQUENCE</scope>
    <source>
        <strain evidence="2">Ch08T</strain>
    </source>
</reference>
<evidence type="ECO:0000259" key="1">
    <source>
        <dbReference type="Pfam" id="PF13439"/>
    </source>
</evidence>
<dbReference type="SUPFAM" id="SSF53756">
    <property type="entry name" value="UDP-Glycosyltransferase/glycogen phosphorylase"/>
    <property type="match status" value="1"/>
</dbReference>
<feature type="domain" description="Glycosyltransferase subfamily 4-like N-terminal" evidence="1">
    <location>
        <begin position="24"/>
        <end position="177"/>
    </location>
</feature>
<dbReference type="Pfam" id="PF13439">
    <property type="entry name" value="Glyco_transf_4"/>
    <property type="match status" value="1"/>
</dbReference>
<dbReference type="EC" id="2.4.-.-" evidence="2"/>
<dbReference type="RefSeq" id="WP_406694406.1">
    <property type="nucleotide sequence ID" value="NZ_CP155447.1"/>
</dbReference>
<evidence type="ECO:0000313" key="2">
    <source>
        <dbReference type="EMBL" id="XBH01662.1"/>
    </source>
</evidence>
<keyword evidence="2" id="KW-0328">Glycosyltransferase</keyword>
<dbReference type="InterPro" id="IPR028098">
    <property type="entry name" value="Glyco_trans_4-like_N"/>
</dbReference>
<dbReference type="Gene3D" id="3.40.50.2000">
    <property type="entry name" value="Glycogen Phosphorylase B"/>
    <property type="match status" value="2"/>
</dbReference>
<keyword evidence="2" id="KW-0808">Transferase</keyword>
<dbReference type="AlphaFoldDB" id="A0AAU7C948"/>
<organism evidence="2">
    <name type="scientific">Singulisphaera sp. Ch08</name>
    <dbReference type="NCBI Taxonomy" id="3120278"/>
    <lineage>
        <taxon>Bacteria</taxon>
        <taxon>Pseudomonadati</taxon>
        <taxon>Planctomycetota</taxon>
        <taxon>Planctomycetia</taxon>
        <taxon>Isosphaerales</taxon>
        <taxon>Isosphaeraceae</taxon>
        <taxon>Singulisphaera</taxon>
    </lineage>
</organism>
<gene>
    <name evidence="2" type="ORF">V5E97_25350</name>
</gene>
<protein>
    <submittedName>
        <fullName evidence="2">Glycosyltransferase family 4 protein</fullName>
        <ecNumber evidence="2">2.4.-.-</ecNumber>
    </submittedName>
</protein>
<dbReference type="GO" id="GO:0016757">
    <property type="term" value="F:glycosyltransferase activity"/>
    <property type="evidence" value="ECO:0007669"/>
    <property type="project" value="UniProtKB-KW"/>
</dbReference>
<dbReference type="Pfam" id="PF13692">
    <property type="entry name" value="Glyco_trans_1_4"/>
    <property type="match status" value="1"/>
</dbReference>
<dbReference type="PANTHER" id="PTHR12526">
    <property type="entry name" value="GLYCOSYLTRANSFERASE"/>
    <property type="match status" value="1"/>
</dbReference>
<dbReference type="EMBL" id="CP155447">
    <property type="protein sequence ID" value="XBH01662.1"/>
    <property type="molecule type" value="Genomic_DNA"/>
</dbReference>
<sequence length="382" mass="41780">MRILMATSFPVPGEYDGTAMLPIKILRALKTRGVDVVLAHLKARPPLGKMTRGEFEGTPSYTLPPRTWVSGLRRIAREHPFDLVHAQHYGGATRAYFACRRYNWPLVYEIHSLLGDEFERQRLGRGLSFRFYVAIERRVCQHAAAVIALGEPVKKVVIEEKGVPADRVSVIYPGIDLGEYERSSEPAAIPGVGPEHKVVMYVGSIVHPNQGVPVLIESLPRVFDALPEARCVLVGGPASAGDEYKAQLGRHGDKLIVLTGTTPEQVVALTRRADVLVHPRLACRENYSVQSKIAVYLASGRPIVATDFGDYTKILGETGAGHLTSVAPEPLADGIIKVLTDPALASSLSAATRPVAEEYFGMERNIDRYIDVYKNALASGPR</sequence>
<dbReference type="PANTHER" id="PTHR12526:SF636">
    <property type="entry name" value="BLL3647 PROTEIN"/>
    <property type="match status" value="1"/>
</dbReference>
<dbReference type="CDD" id="cd03801">
    <property type="entry name" value="GT4_PimA-like"/>
    <property type="match status" value="1"/>
</dbReference>
<name>A0AAU7C948_9BACT</name>
<accession>A0AAU7C948</accession>